<comment type="caution">
    <text evidence="2">The sequence shown here is derived from an EMBL/GenBank/DDBJ whole genome shotgun (WGS) entry which is preliminary data.</text>
</comment>
<feature type="domain" description="Nudix hydrolase" evidence="1">
    <location>
        <begin position="29"/>
        <end position="169"/>
    </location>
</feature>
<dbReference type="CDD" id="cd04692">
    <property type="entry name" value="NUDIX_Hydrolase"/>
    <property type="match status" value="1"/>
</dbReference>
<dbReference type="GO" id="GO:0016787">
    <property type="term" value="F:hydrolase activity"/>
    <property type="evidence" value="ECO:0007669"/>
    <property type="project" value="UniProtKB-KW"/>
</dbReference>
<dbReference type="STRING" id="1459.AF332_25665"/>
<dbReference type="AlphaFoldDB" id="A0A0M0GKB3"/>
<keyword evidence="2" id="KW-0378">Hydrolase</keyword>
<dbReference type="Pfam" id="PF00293">
    <property type="entry name" value="NUDIX"/>
    <property type="match status" value="1"/>
</dbReference>
<organism evidence="2 3">
    <name type="scientific">Sporosarcina globispora</name>
    <name type="common">Bacillus globisporus</name>
    <dbReference type="NCBI Taxonomy" id="1459"/>
    <lineage>
        <taxon>Bacteria</taxon>
        <taxon>Bacillati</taxon>
        <taxon>Bacillota</taxon>
        <taxon>Bacilli</taxon>
        <taxon>Bacillales</taxon>
        <taxon>Caryophanaceae</taxon>
        <taxon>Sporosarcina</taxon>
    </lineage>
</organism>
<accession>A0A0M0GKB3</accession>
<dbReference type="SUPFAM" id="SSF55811">
    <property type="entry name" value="Nudix"/>
    <property type="match status" value="1"/>
</dbReference>
<dbReference type="EMBL" id="LGUF01000007">
    <property type="protein sequence ID" value="KON89871.1"/>
    <property type="molecule type" value="Genomic_DNA"/>
</dbReference>
<dbReference type="OrthoDB" id="9780586at2"/>
<keyword evidence="3" id="KW-1185">Reference proteome</keyword>
<dbReference type="PROSITE" id="PS51462">
    <property type="entry name" value="NUDIX"/>
    <property type="match status" value="1"/>
</dbReference>
<gene>
    <name evidence="2" type="ORF">AF332_25665</name>
</gene>
<dbReference type="PANTHER" id="PTHR10885">
    <property type="entry name" value="ISOPENTENYL-DIPHOSPHATE DELTA-ISOMERASE"/>
    <property type="match status" value="1"/>
</dbReference>
<evidence type="ECO:0000313" key="2">
    <source>
        <dbReference type="EMBL" id="KON89871.1"/>
    </source>
</evidence>
<dbReference type="PANTHER" id="PTHR10885:SF0">
    <property type="entry name" value="ISOPENTENYL-DIPHOSPHATE DELTA-ISOMERASE"/>
    <property type="match status" value="1"/>
</dbReference>
<protein>
    <submittedName>
        <fullName evidence="2">NUDIX hydrolase</fullName>
    </submittedName>
</protein>
<dbReference type="PATRIC" id="fig|1459.3.peg.5641"/>
<evidence type="ECO:0000313" key="3">
    <source>
        <dbReference type="Proteomes" id="UP000037109"/>
    </source>
</evidence>
<dbReference type="InterPro" id="IPR015797">
    <property type="entry name" value="NUDIX_hydrolase-like_dom_sf"/>
</dbReference>
<dbReference type="Gene3D" id="3.90.79.10">
    <property type="entry name" value="Nucleoside Triphosphate Pyrophosphohydrolase"/>
    <property type="match status" value="1"/>
</dbReference>
<evidence type="ECO:0000259" key="1">
    <source>
        <dbReference type="PROSITE" id="PS51462"/>
    </source>
</evidence>
<dbReference type="InterPro" id="IPR000086">
    <property type="entry name" value="NUDIX_hydrolase_dom"/>
</dbReference>
<proteinExistence type="predicted"/>
<sequence>METELLNIFDENRKQIGVASREEVHKKGHWHETFHCWFVNRKKDQDYIYFQYRSKEKKDYPGLLDITAAGHLLSHESVMDGMREVEEELGIQVDFADLVPLGVIDYIAEKENFIDKELAHVFLYQSNHPLEEFSPQPEEVTGIYRIALEDFYELWFGGKEFIEAKGFQVDKAIRIPGCITVKKEDFVPHQDYYYKRVLHSMREQTAQSNV</sequence>
<reference evidence="3" key="1">
    <citation type="submission" date="2015-07" db="EMBL/GenBank/DDBJ databases">
        <title>Fjat-10036 dsm4.</title>
        <authorList>
            <person name="Liu B."/>
            <person name="Wang J."/>
            <person name="Zhu Y."/>
            <person name="Liu G."/>
            <person name="Chen Q."/>
            <person name="Chen Z."/>
            <person name="Lan J."/>
            <person name="Che J."/>
            <person name="Ge C."/>
            <person name="Shi H."/>
            <person name="Pan Z."/>
            <person name="Liu X."/>
        </authorList>
    </citation>
    <scope>NUCLEOTIDE SEQUENCE [LARGE SCALE GENOMIC DNA]</scope>
    <source>
        <strain evidence="3">DSM 4</strain>
    </source>
</reference>
<dbReference type="Proteomes" id="UP000037109">
    <property type="component" value="Unassembled WGS sequence"/>
</dbReference>
<name>A0A0M0GKB3_SPOGL</name>
<dbReference type="RefSeq" id="WP_053437236.1">
    <property type="nucleotide sequence ID" value="NZ_LGUF01000007.1"/>
</dbReference>